<sequence length="381" mass="40448">MSDEAQQADAAEPQPVISNGRRNRLFLIVAIVVAVIAVLWFAYNFFIGSRSVSTDNAYVAGDVAQVTAETGGTVASVDVIDTQTVRRGQILYRLDARDQLIALKQGQAGVAYAKRMYEQDLAKNLALGAASDAQDAAISTAAAQAKAAEAALVKARADYGRRSALAGTGAVSAEDLSSAREALAKAQADLDAMRAGLSQARSEAVNAQQQQRASAAITRGTNVENAPSVLLAKSQLAKSQLDYERTLVRAPMDGVIVQRAIEVGQSIEKGAVAMRIVPMAQLYVQANYKENQLGKVRVGQKARLKSDLYGGDVVYHGTVVGFSGGTGSAFSLIPAQNATGNWIKVVQRLPVRIRLDPAELKKHPLRVGLSMEAEIDISDPD</sequence>
<dbReference type="InterPro" id="IPR058634">
    <property type="entry name" value="AaeA-lik-b-barrel"/>
</dbReference>
<keyword evidence="3" id="KW-0812">Transmembrane</keyword>
<evidence type="ECO:0000256" key="1">
    <source>
        <dbReference type="ARBA" id="ARBA00004196"/>
    </source>
</evidence>
<dbReference type="Gene3D" id="1.10.287.470">
    <property type="entry name" value="Helix hairpin bin"/>
    <property type="match status" value="1"/>
</dbReference>
<feature type="transmembrane region" description="Helical" evidence="3">
    <location>
        <begin position="25"/>
        <end position="46"/>
    </location>
</feature>
<gene>
    <name evidence="6" type="primary">emrA</name>
    <name evidence="6" type="ORF">GCM10011614_26070</name>
</gene>
<protein>
    <submittedName>
        <fullName evidence="6">Hemolysin D</fullName>
    </submittedName>
</protein>
<feature type="domain" description="Multidrug export protein EmrA/FarA alpha-helical hairpin" evidence="4">
    <location>
        <begin position="139"/>
        <end position="200"/>
    </location>
</feature>
<dbReference type="Proteomes" id="UP000648075">
    <property type="component" value="Unassembled WGS sequence"/>
</dbReference>
<dbReference type="GO" id="GO:0030313">
    <property type="term" value="C:cell envelope"/>
    <property type="evidence" value="ECO:0007669"/>
    <property type="project" value="UniProtKB-SubCell"/>
</dbReference>
<dbReference type="InterPro" id="IPR050739">
    <property type="entry name" value="MFP"/>
</dbReference>
<evidence type="ECO:0000259" key="5">
    <source>
        <dbReference type="Pfam" id="PF25963"/>
    </source>
</evidence>
<dbReference type="RefSeq" id="WP_189621644.1">
    <property type="nucleotide sequence ID" value="NZ_BMZA01000010.1"/>
</dbReference>
<comment type="caution">
    <text evidence="6">The sequence shown here is derived from an EMBL/GenBank/DDBJ whole genome shotgun (WGS) entry which is preliminary data.</text>
</comment>
<dbReference type="PANTHER" id="PTHR30386:SF19">
    <property type="entry name" value="MULTIDRUG EXPORT PROTEIN EMRA-RELATED"/>
    <property type="match status" value="1"/>
</dbReference>
<dbReference type="GO" id="GO:0055085">
    <property type="term" value="P:transmembrane transport"/>
    <property type="evidence" value="ECO:0007669"/>
    <property type="project" value="InterPro"/>
</dbReference>
<reference evidence="6" key="1">
    <citation type="journal article" date="2014" name="Int. J. Syst. Evol. Microbiol.">
        <title>Complete genome sequence of Corynebacterium casei LMG S-19264T (=DSM 44701T), isolated from a smear-ripened cheese.</title>
        <authorList>
            <consortium name="US DOE Joint Genome Institute (JGI-PGF)"/>
            <person name="Walter F."/>
            <person name="Albersmeier A."/>
            <person name="Kalinowski J."/>
            <person name="Ruckert C."/>
        </authorList>
    </citation>
    <scope>NUCLEOTIDE SEQUENCE</scope>
    <source>
        <strain evidence="6">KCTC 32255</strain>
    </source>
</reference>
<keyword evidence="2" id="KW-0175">Coiled coil</keyword>
<comment type="subcellular location">
    <subcellularLocation>
        <location evidence="1">Cell envelope</location>
    </subcellularLocation>
</comment>
<dbReference type="PANTHER" id="PTHR30386">
    <property type="entry name" value="MEMBRANE FUSION SUBUNIT OF EMRAB-TOLC MULTIDRUG EFFLUX PUMP"/>
    <property type="match status" value="1"/>
</dbReference>
<keyword evidence="7" id="KW-1185">Reference proteome</keyword>
<dbReference type="EMBL" id="BMZA01000010">
    <property type="protein sequence ID" value="GGZ09836.1"/>
    <property type="molecule type" value="Genomic_DNA"/>
</dbReference>
<name>A0A918UHR3_9SPHN</name>
<dbReference type="Gene3D" id="2.40.50.100">
    <property type="match status" value="1"/>
</dbReference>
<evidence type="ECO:0000256" key="2">
    <source>
        <dbReference type="SAM" id="Coils"/>
    </source>
</evidence>
<dbReference type="Pfam" id="PF25885">
    <property type="entry name" value="HH_EMRA"/>
    <property type="match status" value="1"/>
</dbReference>
<accession>A0A918UHR3</accession>
<feature type="coiled-coil region" evidence="2">
    <location>
        <begin position="176"/>
        <end position="210"/>
    </location>
</feature>
<feature type="domain" description="p-hydroxybenzoic acid efflux pump subunit AaeA-like beta-barrel" evidence="5">
    <location>
        <begin position="282"/>
        <end position="361"/>
    </location>
</feature>
<dbReference type="AlphaFoldDB" id="A0A918UHR3"/>
<organism evidence="6 7">
    <name type="scientific">Novosphingobium colocasiae</name>
    <dbReference type="NCBI Taxonomy" id="1256513"/>
    <lineage>
        <taxon>Bacteria</taxon>
        <taxon>Pseudomonadati</taxon>
        <taxon>Pseudomonadota</taxon>
        <taxon>Alphaproteobacteria</taxon>
        <taxon>Sphingomonadales</taxon>
        <taxon>Sphingomonadaceae</taxon>
        <taxon>Novosphingobium</taxon>
    </lineage>
</organism>
<evidence type="ECO:0000313" key="6">
    <source>
        <dbReference type="EMBL" id="GGZ09836.1"/>
    </source>
</evidence>
<dbReference type="InterPro" id="IPR058633">
    <property type="entry name" value="EmrA/FarA_HH"/>
</dbReference>
<evidence type="ECO:0000256" key="3">
    <source>
        <dbReference type="SAM" id="Phobius"/>
    </source>
</evidence>
<dbReference type="Gene3D" id="2.40.30.170">
    <property type="match status" value="1"/>
</dbReference>
<dbReference type="SUPFAM" id="SSF111369">
    <property type="entry name" value="HlyD-like secretion proteins"/>
    <property type="match status" value="3"/>
</dbReference>
<keyword evidence="3" id="KW-1133">Transmembrane helix</keyword>
<evidence type="ECO:0000259" key="4">
    <source>
        <dbReference type="Pfam" id="PF25885"/>
    </source>
</evidence>
<keyword evidence="3" id="KW-0472">Membrane</keyword>
<proteinExistence type="predicted"/>
<dbReference type="Pfam" id="PF25963">
    <property type="entry name" value="Beta-barrel_AAEA"/>
    <property type="match status" value="1"/>
</dbReference>
<reference evidence="6" key="2">
    <citation type="submission" date="2020-09" db="EMBL/GenBank/DDBJ databases">
        <authorList>
            <person name="Sun Q."/>
            <person name="Kim S."/>
        </authorList>
    </citation>
    <scope>NUCLEOTIDE SEQUENCE</scope>
    <source>
        <strain evidence="6">KCTC 32255</strain>
    </source>
</reference>
<evidence type="ECO:0000313" key="7">
    <source>
        <dbReference type="Proteomes" id="UP000648075"/>
    </source>
</evidence>